<evidence type="ECO:0000313" key="3">
    <source>
        <dbReference type="EMBL" id="QRF64908.1"/>
    </source>
</evidence>
<keyword evidence="4" id="KW-1185">Reference proteome</keyword>
<protein>
    <submittedName>
        <fullName evidence="3">Quinoprotein relay system zinc metallohydrolase 2</fullName>
    </submittedName>
</protein>
<reference evidence="3 4" key="1">
    <citation type="submission" date="2019-12" db="EMBL/GenBank/DDBJ databases">
        <title>Complete Genome Sequence of a Quorum-Sensing Bacterium,Rhodobacteraceae bacterium C31, Isolated from a marine microalgae symbiotic bacteria.</title>
        <authorList>
            <person name="Zhang Y."/>
        </authorList>
    </citation>
    <scope>NUCLEOTIDE SEQUENCE [LARGE SCALE GENOMIC DNA]</scope>
    <source>
        <strain evidence="3 4">C31</strain>
    </source>
</reference>
<dbReference type="InterPro" id="IPR001279">
    <property type="entry name" value="Metallo-B-lactamas"/>
</dbReference>
<evidence type="ECO:0000313" key="4">
    <source>
        <dbReference type="Proteomes" id="UP000596387"/>
    </source>
</evidence>
<dbReference type="PANTHER" id="PTHR42951">
    <property type="entry name" value="METALLO-BETA-LACTAMASE DOMAIN-CONTAINING"/>
    <property type="match status" value="1"/>
</dbReference>
<dbReference type="EMBL" id="CP047166">
    <property type="protein sequence ID" value="QRF64908.1"/>
    <property type="molecule type" value="Genomic_DNA"/>
</dbReference>
<dbReference type="NCBIfam" id="TIGR04559">
    <property type="entry name" value="SoxH_rel_PQQ_2"/>
    <property type="match status" value="1"/>
</dbReference>
<dbReference type="SUPFAM" id="SSF56281">
    <property type="entry name" value="Metallo-hydrolase/oxidoreductase"/>
    <property type="match status" value="1"/>
</dbReference>
<dbReference type="InterPro" id="IPR030829">
    <property type="entry name" value="SoxH-rel_PQQ_2"/>
</dbReference>
<dbReference type="Gene3D" id="3.60.15.10">
    <property type="entry name" value="Ribonuclease Z/Hydroxyacylglutathione hydrolase-like"/>
    <property type="match status" value="1"/>
</dbReference>
<dbReference type="RefSeq" id="WP_039615643.1">
    <property type="nucleotide sequence ID" value="NZ_CP047166.1"/>
</dbReference>
<comment type="similarity">
    <text evidence="1">Belongs to the metallo-beta-lactamase superfamily. Class-B beta-lactamase family.</text>
</comment>
<dbReference type="InterPro" id="IPR036866">
    <property type="entry name" value="RibonucZ/Hydroxyglut_hydro"/>
</dbReference>
<dbReference type="InterPro" id="IPR050855">
    <property type="entry name" value="NDM-1-like"/>
</dbReference>
<organism evidence="3 4">
    <name type="scientific">Ponticoccus alexandrii</name>
    <dbReference type="NCBI Taxonomy" id="1943633"/>
    <lineage>
        <taxon>Bacteria</taxon>
        <taxon>Pseudomonadati</taxon>
        <taxon>Pseudomonadota</taxon>
        <taxon>Alphaproteobacteria</taxon>
        <taxon>Rhodobacterales</taxon>
        <taxon>Roseobacteraceae</taxon>
        <taxon>Ponticoccus</taxon>
    </lineage>
</organism>
<sequence length="344" mass="36502">MFEAILTLCLAGGDGACRDALLPGYEAATEAACTAALAAQAPDLTAFPAWATEGAPRCAPQGDALALEEVAPGLWVHVGQIEEPDGANRGDISNLAIVIGEAGVAVIDSGSARWIGESLWRAIRQRTDLPVTHVILTHMHPDHVFGASVFAGAEVVAHAKLPRALADRQANYLESLARLIGPDLIGTGVPQVDRRVEAEAEIDLGGRVLRLTAHPVAHTGTDLSVIDGASGTLIAGDLVFHDHTPALDGSLRGWLSVLDGLESLDVQRVVPGHGAAHLPWPEGGADLRRYLDTLARDTRAAIDAGERLGDAVQHIAEDERPRWRLFDAYNARNATVAFTELEWE</sequence>
<evidence type="ECO:0000256" key="1">
    <source>
        <dbReference type="ARBA" id="ARBA00005250"/>
    </source>
</evidence>
<dbReference type="PANTHER" id="PTHR42951:SF4">
    <property type="entry name" value="ACYL-COENZYME A THIOESTERASE MBLAC2"/>
    <property type="match status" value="1"/>
</dbReference>
<feature type="domain" description="Metallo-beta-lactamase" evidence="2">
    <location>
        <begin position="92"/>
        <end position="273"/>
    </location>
</feature>
<accession>A0ABX7F329</accession>
<gene>
    <name evidence="3" type="ORF">GQA70_00420</name>
</gene>
<name>A0ABX7F329_9RHOB</name>
<evidence type="ECO:0000259" key="2">
    <source>
        <dbReference type="SMART" id="SM00849"/>
    </source>
</evidence>
<dbReference type="CDD" id="cd16282">
    <property type="entry name" value="metallo-hydrolase-like_MBL-fold"/>
    <property type="match status" value="1"/>
</dbReference>
<dbReference type="SMART" id="SM00849">
    <property type="entry name" value="Lactamase_B"/>
    <property type="match status" value="1"/>
</dbReference>
<proteinExistence type="inferred from homology"/>
<dbReference type="Proteomes" id="UP000596387">
    <property type="component" value="Chromosome"/>
</dbReference>
<dbReference type="Pfam" id="PF00753">
    <property type="entry name" value="Lactamase_B"/>
    <property type="match status" value="1"/>
</dbReference>